<dbReference type="Pfam" id="PF19494">
    <property type="entry name" value="DUF6029"/>
    <property type="match status" value="1"/>
</dbReference>
<dbReference type="Proteomes" id="UP000260983">
    <property type="component" value="Unassembled WGS sequence"/>
</dbReference>
<reference evidence="2 3" key="1">
    <citation type="submission" date="2018-08" db="EMBL/GenBank/DDBJ databases">
        <title>A genome reference for cultivated species of the human gut microbiota.</title>
        <authorList>
            <person name="Zou Y."/>
            <person name="Xue W."/>
            <person name="Luo G."/>
        </authorList>
    </citation>
    <scope>NUCLEOTIDE SEQUENCE [LARGE SCALE GENOMIC DNA]</scope>
    <source>
        <strain evidence="2 3">OM05-15BH</strain>
    </source>
</reference>
<evidence type="ECO:0000256" key="1">
    <source>
        <dbReference type="SAM" id="SignalP"/>
    </source>
</evidence>
<name>A0A3E5BPK4_9BACE</name>
<feature type="signal peptide" evidence="1">
    <location>
        <begin position="1"/>
        <end position="20"/>
    </location>
</feature>
<sequence length="526" mass="59931">MRKLYAMWMLACLSVAQLNAQESNKGQLTGSLESNSIYYVEDTGLDAGSSVNPDDHFGSNNYLKLDYSYGKFSAGIQLEGFLPALQGYDYAVYSNGKRTLLGAKYVSWQDENFGFRAGDIYDQYGSGLVFRSYEDRALGFNNSIEGVQGRYEYKEYVRLSGLYGRPRLYLDYADSYVRGFDASVSLSSLLGLQNMNLNVEGSYVNRYEDLKENADLIDILTTSNLDMFSGRINWDWNDWTVRAEYVSKGKDLPTSVSANMVDGNAILAELGYSHNRFSVLGTFRRLEHMNTMLTLIGEGAGNVLNYLPALTRQYTYMLANLNPYQVNAEGETGGQIDAYYSIRGDKQRNDYWNFHANFSTFYSDKDLTGESRLLWRDINVDVEHQWNKRWKTALLVSVQEWSPSHGMQDVTYASNIFVLDNTYKFNKKTALRVEVQYLYSTDYEKDWAAALVELSLAPRWSFAVSDMWNHGTTDKHYYNASVSYTQHRTRLQLSYGRNRAGFVCSGGVCRYQPAYTGANLTLTTSF</sequence>
<evidence type="ECO:0000313" key="2">
    <source>
        <dbReference type="EMBL" id="RGN39303.1"/>
    </source>
</evidence>
<keyword evidence="1" id="KW-0732">Signal</keyword>
<dbReference type="RefSeq" id="WP_117723288.1">
    <property type="nucleotide sequence ID" value="NZ_QSUL01000002.1"/>
</dbReference>
<dbReference type="InterPro" id="IPR046070">
    <property type="entry name" value="DUF6029"/>
</dbReference>
<proteinExistence type="predicted"/>
<dbReference type="EMBL" id="QSUL01000002">
    <property type="protein sequence ID" value="RGN39303.1"/>
    <property type="molecule type" value="Genomic_DNA"/>
</dbReference>
<protein>
    <recommendedName>
        <fullName evidence="4">TonB-dependent receptor</fullName>
    </recommendedName>
</protein>
<dbReference type="AlphaFoldDB" id="A0A3E5BPK4"/>
<accession>A0A3E5BPK4</accession>
<evidence type="ECO:0008006" key="4">
    <source>
        <dbReference type="Google" id="ProtNLM"/>
    </source>
</evidence>
<comment type="caution">
    <text evidence="2">The sequence shown here is derived from an EMBL/GenBank/DDBJ whole genome shotgun (WGS) entry which is preliminary data.</text>
</comment>
<organism evidence="2 3">
    <name type="scientific">Bacteroides oleiciplenus</name>
    <dbReference type="NCBI Taxonomy" id="626931"/>
    <lineage>
        <taxon>Bacteria</taxon>
        <taxon>Pseudomonadati</taxon>
        <taxon>Bacteroidota</taxon>
        <taxon>Bacteroidia</taxon>
        <taxon>Bacteroidales</taxon>
        <taxon>Bacteroidaceae</taxon>
        <taxon>Bacteroides</taxon>
    </lineage>
</organism>
<evidence type="ECO:0000313" key="3">
    <source>
        <dbReference type="Proteomes" id="UP000260983"/>
    </source>
</evidence>
<feature type="chain" id="PRO_5017599060" description="TonB-dependent receptor" evidence="1">
    <location>
        <begin position="21"/>
        <end position="526"/>
    </location>
</feature>
<gene>
    <name evidence="2" type="ORF">DXB65_02950</name>
</gene>